<comment type="caution">
    <text evidence="2">The sequence shown here is derived from an EMBL/GenBank/DDBJ whole genome shotgun (WGS) entry which is preliminary data.</text>
</comment>
<evidence type="ECO:0000259" key="1">
    <source>
        <dbReference type="SMART" id="SM00479"/>
    </source>
</evidence>
<organism evidence="2 3">
    <name type="scientific">Gluconobacter potus</name>
    <dbReference type="NCBI Taxonomy" id="2724927"/>
    <lineage>
        <taxon>Bacteria</taxon>
        <taxon>Pseudomonadati</taxon>
        <taxon>Pseudomonadota</taxon>
        <taxon>Alphaproteobacteria</taxon>
        <taxon>Acetobacterales</taxon>
        <taxon>Acetobacteraceae</taxon>
        <taxon>Gluconobacter</taxon>
    </lineage>
</organism>
<dbReference type="GO" id="GO:0003676">
    <property type="term" value="F:nucleic acid binding"/>
    <property type="evidence" value="ECO:0007669"/>
    <property type="project" value="InterPro"/>
</dbReference>
<evidence type="ECO:0000313" key="2">
    <source>
        <dbReference type="EMBL" id="KXV02466.1"/>
    </source>
</evidence>
<dbReference type="Proteomes" id="UP000075573">
    <property type="component" value="Unassembled WGS sequence"/>
</dbReference>
<name>A0A149QYR8_9PROT</name>
<dbReference type="SUPFAM" id="SSF53098">
    <property type="entry name" value="Ribonuclease H-like"/>
    <property type="match status" value="1"/>
</dbReference>
<dbReference type="Pfam" id="PF00929">
    <property type="entry name" value="RNase_T"/>
    <property type="match status" value="1"/>
</dbReference>
<sequence length="303" mass="34289">MPVDNFPPPDRTLDALANRLEASEDYRVLRRLRPSVLNHRPEGRGLRTGLFVDLETTGLDPRQDEIIKIGMVPFIYRIDGLLLGTLPAFSRLREPSIPVPSLVQDLTGLTPEHLAGQTISADEVTAFAPDASLVIAHNAAFDRPFLERFCPAFVNRPWACSMEDVPWEKAGFEGRKLGHLGLQAGFFFDGHRAVDDCQAAIALLGHTGFPESRSALSLLLERARTVWKRLWAEYAPFELKDILKARGYRWNDGSDGRPKAWFIDRPPEEAEDEIRFLRTEIYQREVDITVRPVEAADRFTSRV</sequence>
<dbReference type="GO" id="GO:0045004">
    <property type="term" value="P:DNA replication proofreading"/>
    <property type="evidence" value="ECO:0007669"/>
    <property type="project" value="TreeGrafter"/>
</dbReference>
<protein>
    <submittedName>
        <fullName evidence="2">DNA polymerase III subunit epsilon</fullName>
    </submittedName>
</protein>
<dbReference type="InterPro" id="IPR012337">
    <property type="entry name" value="RNaseH-like_sf"/>
</dbReference>
<accession>A0A149QYR8</accession>
<dbReference type="PANTHER" id="PTHR30231">
    <property type="entry name" value="DNA POLYMERASE III SUBUNIT EPSILON"/>
    <property type="match status" value="1"/>
</dbReference>
<dbReference type="InterPro" id="IPR013520">
    <property type="entry name" value="Ribonucl_H"/>
</dbReference>
<dbReference type="AlphaFoldDB" id="A0A149QYR8"/>
<dbReference type="SMART" id="SM00479">
    <property type="entry name" value="EXOIII"/>
    <property type="match status" value="1"/>
</dbReference>
<reference evidence="2 3" key="1">
    <citation type="submission" date="2015-06" db="EMBL/GenBank/DDBJ databases">
        <title>Improved classification and identification of acetic acid bacteria using matrix-assisted laser desorption/ionization time-of-flight mass spectrometry; Gluconobacter nephelii and Gluconobacter uchimurae are later heterotypic synonyms of Gluconobacter japonicus and Gluconobacter oxydans, respectively.</title>
        <authorList>
            <person name="Li L."/>
            <person name="Cleenwerck I."/>
            <person name="De Vuyst L."/>
            <person name="Vandamme P."/>
        </authorList>
    </citation>
    <scope>NUCLEOTIDE SEQUENCE [LARGE SCALE GENOMIC DNA]</scope>
    <source>
        <strain evidence="2 3">LMG 1764</strain>
    </source>
</reference>
<feature type="domain" description="Exonuclease" evidence="1">
    <location>
        <begin position="48"/>
        <end position="211"/>
    </location>
</feature>
<dbReference type="InterPro" id="IPR036397">
    <property type="entry name" value="RNaseH_sf"/>
</dbReference>
<dbReference type="PATRIC" id="fig|442.7.peg.2860"/>
<gene>
    <name evidence="2" type="ORF">AD929_02520</name>
</gene>
<evidence type="ECO:0000313" key="3">
    <source>
        <dbReference type="Proteomes" id="UP000075573"/>
    </source>
</evidence>
<dbReference type="RefSeq" id="WP_062494046.1">
    <property type="nucleotide sequence ID" value="NZ_LHZB01000093.1"/>
</dbReference>
<dbReference type="PANTHER" id="PTHR30231:SF37">
    <property type="entry name" value="EXODEOXYRIBONUCLEASE 10"/>
    <property type="match status" value="1"/>
</dbReference>
<dbReference type="GO" id="GO:0008408">
    <property type="term" value="F:3'-5' exonuclease activity"/>
    <property type="evidence" value="ECO:0007669"/>
    <property type="project" value="TreeGrafter"/>
</dbReference>
<dbReference type="CDD" id="cd06127">
    <property type="entry name" value="DEDDh"/>
    <property type="match status" value="1"/>
</dbReference>
<dbReference type="NCBIfam" id="NF006615">
    <property type="entry name" value="PRK09182.1"/>
    <property type="match status" value="1"/>
</dbReference>
<proteinExistence type="predicted"/>
<dbReference type="Gene3D" id="3.30.420.10">
    <property type="entry name" value="Ribonuclease H-like superfamily/Ribonuclease H"/>
    <property type="match status" value="1"/>
</dbReference>
<dbReference type="EMBL" id="LHZB01000093">
    <property type="protein sequence ID" value="KXV02466.1"/>
    <property type="molecule type" value="Genomic_DNA"/>
</dbReference>
<dbReference type="GO" id="GO:0005829">
    <property type="term" value="C:cytosol"/>
    <property type="evidence" value="ECO:0007669"/>
    <property type="project" value="TreeGrafter"/>
</dbReference>